<evidence type="ECO:0000313" key="1">
    <source>
        <dbReference type="EMBL" id="GFR03675.1"/>
    </source>
</evidence>
<comment type="caution">
    <text evidence="1">The sequence shown here is derived from an EMBL/GenBank/DDBJ whole genome shotgun (WGS) entry which is preliminary data.</text>
</comment>
<reference evidence="1" key="1">
    <citation type="submission" date="2020-07" db="EMBL/GenBank/DDBJ databases">
        <title>Multicomponent nature underlies the extraordinary mechanical properties of spider dragline silk.</title>
        <authorList>
            <person name="Kono N."/>
            <person name="Nakamura H."/>
            <person name="Mori M."/>
            <person name="Yoshida Y."/>
            <person name="Ohtoshi R."/>
            <person name="Malay A.D."/>
            <person name="Moran D.A.P."/>
            <person name="Tomita M."/>
            <person name="Numata K."/>
            <person name="Arakawa K."/>
        </authorList>
    </citation>
    <scope>NUCLEOTIDE SEQUENCE</scope>
</reference>
<dbReference type="Proteomes" id="UP000887116">
    <property type="component" value="Unassembled WGS sequence"/>
</dbReference>
<name>A0A8X6IFD5_TRICU</name>
<sequence length="77" mass="8407">MRFDTDQGTKCLKVTWTLSGLVCGIGIDPDVLCIRLVMGESRAVDVRDRTVSMVWKDKVSAFCSVSGLVNGIENVDV</sequence>
<gene>
    <name evidence="1" type="ORF">TNCT_729191</name>
</gene>
<evidence type="ECO:0000313" key="2">
    <source>
        <dbReference type="Proteomes" id="UP000887116"/>
    </source>
</evidence>
<proteinExistence type="predicted"/>
<accession>A0A8X6IFD5</accession>
<keyword evidence="2" id="KW-1185">Reference proteome</keyword>
<organism evidence="1 2">
    <name type="scientific">Trichonephila clavata</name>
    <name type="common">Joro spider</name>
    <name type="synonym">Nephila clavata</name>
    <dbReference type="NCBI Taxonomy" id="2740835"/>
    <lineage>
        <taxon>Eukaryota</taxon>
        <taxon>Metazoa</taxon>
        <taxon>Ecdysozoa</taxon>
        <taxon>Arthropoda</taxon>
        <taxon>Chelicerata</taxon>
        <taxon>Arachnida</taxon>
        <taxon>Araneae</taxon>
        <taxon>Araneomorphae</taxon>
        <taxon>Entelegynae</taxon>
        <taxon>Araneoidea</taxon>
        <taxon>Nephilidae</taxon>
        <taxon>Trichonephila</taxon>
    </lineage>
</organism>
<protein>
    <submittedName>
        <fullName evidence="1">Uncharacterized protein</fullName>
    </submittedName>
</protein>
<dbReference type="EMBL" id="BMAO01015711">
    <property type="protein sequence ID" value="GFR03675.1"/>
    <property type="molecule type" value="Genomic_DNA"/>
</dbReference>
<dbReference type="AlphaFoldDB" id="A0A8X6IFD5"/>